<dbReference type="Proteomes" id="UP000087171">
    <property type="component" value="Unplaced"/>
</dbReference>
<evidence type="ECO:0000313" key="3">
    <source>
        <dbReference type="Proteomes" id="UP000087171"/>
    </source>
</evidence>
<gene>
    <name evidence="4" type="primary">LOC101493728</name>
</gene>
<reference evidence="4" key="1">
    <citation type="submission" date="2025-08" db="UniProtKB">
        <authorList>
            <consortium name="RefSeq"/>
        </authorList>
    </citation>
    <scope>IDENTIFICATION</scope>
    <source>
        <tissue evidence="4">Etiolated seedlings</tissue>
    </source>
</reference>
<dbReference type="STRING" id="3827.A0A1S2Z5E0"/>
<dbReference type="KEGG" id="cam:101493728"/>
<proteinExistence type="predicted"/>
<keyword evidence="3" id="KW-1185">Reference proteome</keyword>
<keyword evidence="1" id="KW-0697">Rotamase</keyword>
<feature type="domain" description="PPIase FKBP-type" evidence="2">
    <location>
        <begin position="156"/>
        <end position="243"/>
    </location>
</feature>
<sequence>MLLLLSSPSSLMQSFPSLKLLCAVQGQGPIFASKEQSTNGCTNQKPKDYILQDSSILHPEKALRRKLVISVLVSAGVLPTLSSYAKTKNINPYNEKRVLQQNRQIQKQNNAPDDFPNFIREGFEVKVIAPDNYVTRDSGLIYLDFEVGKGDCPKDGQQVTFHYVGYNESGRRIDSTYLQGSPAKIRMGNKALVPGFEEGIRDMRPGGKRRIIIPPDLGPPVGPSTFFSSKQFEVFDVELLSIKDCERRTIGFYSDVVCN</sequence>
<dbReference type="PaxDb" id="3827-XP_004515368.1"/>
<name>A0A1S2Z5E0_CICAR</name>
<evidence type="ECO:0000259" key="2">
    <source>
        <dbReference type="PROSITE" id="PS50059"/>
    </source>
</evidence>
<dbReference type="RefSeq" id="XP_004515368.1">
    <property type="nucleotide sequence ID" value="XM_004515311.3"/>
</dbReference>
<dbReference type="eggNOG" id="ENOG502QVUR">
    <property type="taxonomic scope" value="Eukaryota"/>
</dbReference>
<dbReference type="PROSITE" id="PS50059">
    <property type="entry name" value="FKBP_PPIASE"/>
    <property type="match status" value="1"/>
</dbReference>
<dbReference type="Gene3D" id="3.10.50.40">
    <property type="match status" value="1"/>
</dbReference>
<comment type="catalytic activity">
    <reaction evidence="1">
        <text>[protein]-peptidylproline (omega=180) = [protein]-peptidylproline (omega=0)</text>
        <dbReference type="Rhea" id="RHEA:16237"/>
        <dbReference type="Rhea" id="RHEA-COMP:10747"/>
        <dbReference type="Rhea" id="RHEA-COMP:10748"/>
        <dbReference type="ChEBI" id="CHEBI:83833"/>
        <dbReference type="ChEBI" id="CHEBI:83834"/>
        <dbReference type="EC" id="5.2.1.8"/>
    </reaction>
</comment>
<dbReference type="OrthoDB" id="1902587at2759"/>
<dbReference type="GO" id="GO:0003755">
    <property type="term" value="F:peptidyl-prolyl cis-trans isomerase activity"/>
    <property type="evidence" value="ECO:0007669"/>
    <property type="project" value="UniProtKB-KW"/>
</dbReference>
<keyword evidence="1 4" id="KW-0413">Isomerase</keyword>
<evidence type="ECO:0000256" key="1">
    <source>
        <dbReference type="PROSITE-ProRule" id="PRU00277"/>
    </source>
</evidence>
<dbReference type="AlphaFoldDB" id="A0A1S2Z5E0"/>
<protein>
    <recommendedName>
        <fullName evidence="1">peptidylprolyl isomerase</fullName>
        <ecNumber evidence="1">5.2.1.8</ecNumber>
    </recommendedName>
</protein>
<dbReference type="InterPro" id="IPR046357">
    <property type="entry name" value="PPIase_dom_sf"/>
</dbReference>
<dbReference type="SUPFAM" id="SSF54534">
    <property type="entry name" value="FKBP-like"/>
    <property type="match status" value="1"/>
</dbReference>
<dbReference type="GeneID" id="101493728"/>
<dbReference type="PANTHER" id="PTHR47414:SF1">
    <property type="entry name" value="PEPTIDYL-PROLYL CIS-TRANS ISOMERASE FKBP20-2, CHLOROPLASTIC"/>
    <property type="match status" value="1"/>
</dbReference>
<dbReference type="Pfam" id="PF00254">
    <property type="entry name" value="FKBP_C"/>
    <property type="match status" value="1"/>
</dbReference>
<accession>A0A1S2Z5E0</accession>
<dbReference type="EC" id="5.2.1.8" evidence="1"/>
<organism evidence="3 4">
    <name type="scientific">Cicer arietinum</name>
    <name type="common">Chickpea</name>
    <name type="synonym">Garbanzo</name>
    <dbReference type="NCBI Taxonomy" id="3827"/>
    <lineage>
        <taxon>Eukaryota</taxon>
        <taxon>Viridiplantae</taxon>
        <taxon>Streptophyta</taxon>
        <taxon>Embryophyta</taxon>
        <taxon>Tracheophyta</taxon>
        <taxon>Spermatophyta</taxon>
        <taxon>Magnoliopsida</taxon>
        <taxon>eudicotyledons</taxon>
        <taxon>Gunneridae</taxon>
        <taxon>Pentapetalae</taxon>
        <taxon>rosids</taxon>
        <taxon>fabids</taxon>
        <taxon>Fabales</taxon>
        <taxon>Fabaceae</taxon>
        <taxon>Papilionoideae</taxon>
        <taxon>50 kb inversion clade</taxon>
        <taxon>NPAAA clade</taxon>
        <taxon>Hologalegina</taxon>
        <taxon>IRL clade</taxon>
        <taxon>Cicereae</taxon>
        <taxon>Cicer</taxon>
    </lineage>
</organism>
<evidence type="ECO:0000313" key="4">
    <source>
        <dbReference type="RefSeq" id="XP_004515368.1"/>
    </source>
</evidence>
<dbReference type="InterPro" id="IPR001179">
    <property type="entry name" value="PPIase_FKBP_dom"/>
</dbReference>
<dbReference type="InterPro" id="IPR044239">
    <property type="entry name" value="FKBP20-2-like"/>
</dbReference>
<dbReference type="PANTHER" id="PTHR47414">
    <property type="entry name" value="PEPTIDYL-PROLYL CIS-TRANS ISOMERASE FKBP20-2, CHLOROPLASTIC"/>
    <property type="match status" value="1"/>
</dbReference>